<keyword evidence="3" id="KW-0443">Lipid metabolism</keyword>
<dbReference type="GO" id="GO:0008202">
    <property type="term" value="P:steroid metabolic process"/>
    <property type="evidence" value="ECO:0007669"/>
    <property type="project" value="UniProtKB-KW"/>
</dbReference>
<dbReference type="Gene3D" id="3.40.50.720">
    <property type="entry name" value="NAD(P)-binding Rossmann-like Domain"/>
    <property type="match status" value="1"/>
</dbReference>
<dbReference type="FunFam" id="3.40.50.720:FF:000173">
    <property type="entry name" value="3-oxoacyl-[acyl-carrier protein] reductase"/>
    <property type="match status" value="1"/>
</dbReference>
<evidence type="ECO:0000313" key="6">
    <source>
        <dbReference type="Proteomes" id="UP000004756"/>
    </source>
</evidence>
<dbReference type="AlphaFoldDB" id="C0CZ94"/>
<protein>
    <submittedName>
        <fullName evidence="5">Oxidoreductase, short chain dehydrogenase/reductase family protein</fullName>
    </submittedName>
</protein>
<keyword evidence="2" id="KW-0560">Oxidoreductase</keyword>
<dbReference type="RefSeq" id="WP_007710322.1">
    <property type="nucleotide sequence ID" value="NZ_CP102272.1"/>
</dbReference>
<dbReference type="InterPro" id="IPR036291">
    <property type="entry name" value="NAD(P)-bd_dom_sf"/>
</dbReference>
<evidence type="ECO:0000256" key="2">
    <source>
        <dbReference type="ARBA" id="ARBA00023002"/>
    </source>
</evidence>
<sequence length="265" mass="28446">MVFTDEQLKDFCMSRCYSLDGQTAVVTGGSTGLGLAITRCLVSAGAKVVVLSYESEEQACASLKEFGDKTVFYQFDITDTAHTQEIAGRILREHGPVGILVNNAGNHCKKYIWDMTVEDYVKVLNVHLVGAFALTKAFVPQMKELGRGRILFQASMTSYIGQPMVAGYATAKAGYLGLIHTLTAELAEFGITVNAIAPGWIDTPMFHKAVDNDPPRLAKIMGRIPAKTVGDPMDVGMCAAFLCSDAARYISGTCIPVDGGALIGF</sequence>
<dbReference type="SUPFAM" id="SSF51735">
    <property type="entry name" value="NAD(P)-binding Rossmann-fold domains"/>
    <property type="match status" value="1"/>
</dbReference>
<comment type="caution">
    <text evidence="5">The sequence shown here is derived from an EMBL/GenBank/DDBJ whole genome shotgun (WGS) entry which is preliminary data.</text>
</comment>
<accession>C0CZ94</accession>
<name>C0CZ94_9FIRM</name>
<dbReference type="EMBL" id="ACCJ01000138">
    <property type="protein sequence ID" value="EEG55579.1"/>
    <property type="molecule type" value="Genomic_DNA"/>
</dbReference>
<dbReference type="InterPro" id="IPR057326">
    <property type="entry name" value="KR_dom"/>
</dbReference>
<dbReference type="PANTHER" id="PTHR42879:SF2">
    <property type="entry name" value="3-OXOACYL-[ACYL-CARRIER-PROTEIN] REDUCTASE FABG"/>
    <property type="match status" value="1"/>
</dbReference>
<reference evidence="5 6" key="2">
    <citation type="submission" date="2009-02" db="EMBL/GenBank/DDBJ databases">
        <title>Draft genome sequence of Clostridium asparagiforme (DSM 15981).</title>
        <authorList>
            <person name="Sudarsanam P."/>
            <person name="Ley R."/>
            <person name="Guruge J."/>
            <person name="Turnbaugh P.J."/>
            <person name="Mahowald M."/>
            <person name="Liep D."/>
            <person name="Gordon J."/>
        </authorList>
    </citation>
    <scope>NUCLEOTIDE SEQUENCE [LARGE SCALE GENOMIC DNA]</scope>
    <source>
        <strain evidence="5 6">DSM 15981</strain>
    </source>
</reference>
<comment type="similarity">
    <text evidence="1">Belongs to the short-chain dehydrogenases/reductases (SDR) family.</text>
</comment>
<proteinExistence type="inferred from homology"/>
<evidence type="ECO:0000313" key="5">
    <source>
        <dbReference type="EMBL" id="EEG55579.1"/>
    </source>
</evidence>
<dbReference type="InterPro" id="IPR050259">
    <property type="entry name" value="SDR"/>
</dbReference>
<dbReference type="PANTHER" id="PTHR42879">
    <property type="entry name" value="3-OXOACYL-(ACYL-CARRIER-PROTEIN) REDUCTASE"/>
    <property type="match status" value="1"/>
</dbReference>
<dbReference type="SMART" id="SM00822">
    <property type="entry name" value="PKS_KR"/>
    <property type="match status" value="1"/>
</dbReference>
<gene>
    <name evidence="5" type="ORF">CLOSTASPAR_02321</name>
</gene>
<evidence type="ECO:0000256" key="1">
    <source>
        <dbReference type="ARBA" id="ARBA00006484"/>
    </source>
</evidence>
<dbReference type="PRINTS" id="PR00081">
    <property type="entry name" value="GDHRDH"/>
</dbReference>
<organism evidence="5 6">
    <name type="scientific">[Clostridium] asparagiforme DSM 15981</name>
    <dbReference type="NCBI Taxonomy" id="518636"/>
    <lineage>
        <taxon>Bacteria</taxon>
        <taxon>Bacillati</taxon>
        <taxon>Bacillota</taxon>
        <taxon>Clostridia</taxon>
        <taxon>Lachnospirales</taxon>
        <taxon>Lachnospiraceae</taxon>
        <taxon>Enterocloster</taxon>
    </lineage>
</organism>
<dbReference type="Proteomes" id="UP000004756">
    <property type="component" value="Unassembled WGS sequence"/>
</dbReference>
<dbReference type="HOGENOM" id="CLU_010194_1_1_9"/>
<reference evidence="5 6" key="1">
    <citation type="submission" date="2009-01" db="EMBL/GenBank/DDBJ databases">
        <authorList>
            <person name="Fulton L."/>
            <person name="Clifton S."/>
            <person name="Fulton B."/>
            <person name="Xu J."/>
            <person name="Minx P."/>
            <person name="Pepin K.H."/>
            <person name="Johnson M."/>
            <person name="Bhonagiri V."/>
            <person name="Nash W.E."/>
            <person name="Mardis E.R."/>
            <person name="Wilson R.K."/>
        </authorList>
    </citation>
    <scope>NUCLEOTIDE SEQUENCE [LARGE SCALE GENOMIC DNA]</scope>
    <source>
        <strain evidence="5 6">DSM 15981</strain>
    </source>
</reference>
<dbReference type="InterPro" id="IPR002347">
    <property type="entry name" value="SDR_fam"/>
</dbReference>
<keyword evidence="3" id="KW-0753">Steroid metabolism</keyword>
<dbReference type="GO" id="GO:0016491">
    <property type="term" value="F:oxidoreductase activity"/>
    <property type="evidence" value="ECO:0007669"/>
    <property type="project" value="UniProtKB-KW"/>
</dbReference>
<dbReference type="Pfam" id="PF13561">
    <property type="entry name" value="adh_short_C2"/>
    <property type="match status" value="1"/>
</dbReference>
<keyword evidence="6" id="KW-1185">Reference proteome</keyword>
<dbReference type="PRINTS" id="PR00080">
    <property type="entry name" value="SDRFAMILY"/>
</dbReference>
<evidence type="ECO:0000256" key="3">
    <source>
        <dbReference type="ARBA" id="ARBA00023221"/>
    </source>
</evidence>
<evidence type="ECO:0000259" key="4">
    <source>
        <dbReference type="SMART" id="SM00822"/>
    </source>
</evidence>
<feature type="domain" description="Ketoreductase" evidence="4">
    <location>
        <begin position="22"/>
        <end position="203"/>
    </location>
</feature>